<reference evidence="1" key="1">
    <citation type="submission" date="2023-10" db="EMBL/GenBank/DDBJ databases">
        <authorList>
            <person name="Chen Y."/>
            <person name="Shah S."/>
            <person name="Dougan E. K."/>
            <person name="Thang M."/>
            <person name="Chan C."/>
        </authorList>
    </citation>
    <scope>NUCLEOTIDE SEQUENCE [LARGE SCALE GENOMIC DNA]</scope>
</reference>
<proteinExistence type="predicted"/>
<sequence>VLLASLHKAREQRKARPFLRLGSLPSWITAAPGIEDALRVMNGARFGHPDRFRDRVSKEIRSAAVHLRDPSLQAAVCIGARYRQSPRMLAHRLAAAGRGGCFAAALTKTTRGFRTYRQTGLSDRALCRSTVPAAEACATSRPYPDRESLEDEVARQMRKHCRGCGLEHFSARQAAADLSQLPGWAGHCLAAAAVGTRHGQMPATLPHQEQTEKCEYGKLVCRLNFAAAASAARYTPAAS</sequence>
<evidence type="ECO:0000313" key="1">
    <source>
        <dbReference type="EMBL" id="CAK0886817.1"/>
    </source>
</evidence>
<evidence type="ECO:0000313" key="2">
    <source>
        <dbReference type="Proteomes" id="UP001189429"/>
    </source>
</evidence>
<gene>
    <name evidence="1" type="ORF">PCOR1329_LOCUS68065</name>
</gene>
<name>A0ABN9WP48_9DINO</name>
<comment type="caution">
    <text evidence="1">The sequence shown here is derived from an EMBL/GenBank/DDBJ whole genome shotgun (WGS) entry which is preliminary data.</text>
</comment>
<keyword evidence="2" id="KW-1185">Reference proteome</keyword>
<organism evidence="1 2">
    <name type="scientific">Prorocentrum cordatum</name>
    <dbReference type="NCBI Taxonomy" id="2364126"/>
    <lineage>
        <taxon>Eukaryota</taxon>
        <taxon>Sar</taxon>
        <taxon>Alveolata</taxon>
        <taxon>Dinophyceae</taxon>
        <taxon>Prorocentrales</taxon>
        <taxon>Prorocentraceae</taxon>
        <taxon>Prorocentrum</taxon>
    </lineage>
</organism>
<protein>
    <submittedName>
        <fullName evidence="1">Uncharacterized protein</fullName>
    </submittedName>
</protein>
<dbReference type="Proteomes" id="UP001189429">
    <property type="component" value="Unassembled WGS sequence"/>
</dbReference>
<accession>A0ABN9WP48</accession>
<feature type="non-terminal residue" evidence="1">
    <location>
        <position position="1"/>
    </location>
</feature>
<dbReference type="EMBL" id="CAUYUJ010018855">
    <property type="protein sequence ID" value="CAK0886817.1"/>
    <property type="molecule type" value="Genomic_DNA"/>
</dbReference>